<dbReference type="Pfam" id="PF00593">
    <property type="entry name" value="TonB_dep_Rec_b-barrel"/>
    <property type="match status" value="1"/>
</dbReference>
<dbReference type="SUPFAM" id="SSF56935">
    <property type="entry name" value="Porins"/>
    <property type="match status" value="1"/>
</dbReference>
<evidence type="ECO:0000313" key="12">
    <source>
        <dbReference type="EMBL" id="RBP84654.1"/>
    </source>
</evidence>
<dbReference type="GO" id="GO:0009279">
    <property type="term" value="C:cell outer membrane"/>
    <property type="evidence" value="ECO:0007669"/>
    <property type="project" value="UniProtKB-SubCell"/>
</dbReference>
<keyword evidence="3 8" id="KW-1134">Transmembrane beta strand</keyword>
<dbReference type="PROSITE" id="PS52016">
    <property type="entry name" value="TONB_DEPENDENT_REC_3"/>
    <property type="match status" value="1"/>
</dbReference>
<comment type="subcellular location">
    <subcellularLocation>
        <location evidence="1 8">Cell outer membrane</location>
        <topology evidence="1 8">Multi-pass membrane protein</topology>
    </subcellularLocation>
</comment>
<evidence type="ECO:0000256" key="5">
    <source>
        <dbReference type="ARBA" id="ARBA00023077"/>
    </source>
</evidence>
<organism evidence="12 13">
    <name type="scientific">Marinomonas rhizomae</name>
    <dbReference type="NCBI Taxonomy" id="491948"/>
    <lineage>
        <taxon>Bacteria</taxon>
        <taxon>Pseudomonadati</taxon>
        <taxon>Pseudomonadota</taxon>
        <taxon>Gammaproteobacteria</taxon>
        <taxon>Oceanospirillales</taxon>
        <taxon>Oceanospirillaceae</taxon>
        <taxon>Marinomonas</taxon>
    </lineage>
</organism>
<evidence type="ECO:0000256" key="2">
    <source>
        <dbReference type="ARBA" id="ARBA00022448"/>
    </source>
</evidence>
<dbReference type="AlphaFoldDB" id="A0A366JEE1"/>
<feature type="domain" description="TonB-dependent receptor plug" evidence="11">
    <location>
        <begin position="80"/>
        <end position="179"/>
    </location>
</feature>
<dbReference type="InterPro" id="IPR037066">
    <property type="entry name" value="Plug_dom_sf"/>
</dbReference>
<dbReference type="EMBL" id="QNSE01000003">
    <property type="protein sequence ID" value="RBP84654.1"/>
    <property type="molecule type" value="Genomic_DNA"/>
</dbReference>
<evidence type="ECO:0000259" key="10">
    <source>
        <dbReference type="Pfam" id="PF00593"/>
    </source>
</evidence>
<name>A0A366JEE1_9GAMM</name>
<keyword evidence="12" id="KW-0675">Receptor</keyword>
<keyword evidence="6 8" id="KW-0472">Membrane</keyword>
<evidence type="ECO:0000256" key="8">
    <source>
        <dbReference type="PROSITE-ProRule" id="PRU01360"/>
    </source>
</evidence>
<protein>
    <submittedName>
        <fullName evidence="12">Catecholate siderophore receptor</fullName>
    </submittedName>
</protein>
<dbReference type="GO" id="GO:0015344">
    <property type="term" value="F:siderophore uptake transmembrane transporter activity"/>
    <property type="evidence" value="ECO:0007669"/>
    <property type="project" value="TreeGrafter"/>
</dbReference>
<accession>A0A366JEE1</accession>
<evidence type="ECO:0000256" key="1">
    <source>
        <dbReference type="ARBA" id="ARBA00004571"/>
    </source>
</evidence>
<evidence type="ECO:0000256" key="9">
    <source>
        <dbReference type="RuleBase" id="RU003357"/>
    </source>
</evidence>
<keyword evidence="7 8" id="KW-0998">Cell outer membrane</keyword>
<evidence type="ECO:0000256" key="6">
    <source>
        <dbReference type="ARBA" id="ARBA00023136"/>
    </source>
</evidence>
<dbReference type="InterPro" id="IPR039426">
    <property type="entry name" value="TonB-dep_rcpt-like"/>
</dbReference>
<sequence length="755" mass="82449">MNKNVSSSLLENTCRHPLMLTGIAIAVSAALSSQVRAEEADLNTLVIEETELASDANPYGEQGAPYKAKKMSDSKYTRDIAETPKTITVLTKDAIEESGKTDLESILSAQPGITLGTGEGGNSFGDRYIIRGYEARSDVYTDGLREPGLISRETFALEQVEISKGPSSTFGGRGTTGGAVNSVTKKPSYDEDFSIISGTLGTDNKQRYTLDTNKAINDEVAVRFNALYSEADVPNRAPAGIEHKGFLLSGVYEPNADVAINADYYYFRGDDKEDVGHAFNRTTESFNKYDYVGQKGLDFKKSEADVATIKVSAYLTDDLQVENKTRYGETKNDYVVSAYQSGWSRGVITNLRNFDAWQENKYLGNQTNFIWDTDLFGKRNTIVTGVEYANEQTKIGDHDYNSTNSATLDDPYNADNNLFQGTVTRNSASSKLTLETLSVYLMDTVTLSDDWEVHGGARYDYFDYKLNDIDNSTKYQYSDGVWNGHLGAVYSPWEHGNVYATWSTSSNINGGEIDAGTSCGYGGLCSDANGNYKVAKPETSTNLELGTKWNLMNHKLLLTAALFQITKSDVIESGVDSYNSGGTFNTGENRVRGVELGLSGNLTEKLSGQAGLAIMDSETLKSYWDGTHASTGRGGAISYPNRVGGAKANFAEQSFNVQLKYQFTPAFAFGAIATHSSEMLGGQPDEGSLDTNVIKTPAYTVYDVFATYQVNKNFDIQANVQNLTDKEYYTAIYRGGSIAYLGAGRSASVTAKYKF</sequence>
<feature type="domain" description="TonB-dependent receptor-like beta-barrel" evidence="10">
    <location>
        <begin position="257"/>
        <end position="723"/>
    </location>
</feature>
<dbReference type="RefSeq" id="WP_113915568.1">
    <property type="nucleotide sequence ID" value="NZ_QNSE01000003.1"/>
</dbReference>
<keyword evidence="13" id="KW-1185">Reference proteome</keyword>
<keyword evidence="4 8" id="KW-0812">Transmembrane</keyword>
<keyword evidence="5 9" id="KW-0798">TonB box</keyword>
<evidence type="ECO:0000256" key="4">
    <source>
        <dbReference type="ARBA" id="ARBA00022692"/>
    </source>
</evidence>
<dbReference type="CDD" id="cd01347">
    <property type="entry name" value="ligand_gated_channel"/>
    <property type="match status" value="1"/>
</dbReference>
<dbReference type="Gene3D" id="2.170.130.10">
    <property type="entry name" value="TonB-dependent receptor, plug domain"/>
    <property type="match status" value="1"/>
</dbReference>
<dbReference type="InterPro" id="IPR000531">
    <property type="entry name" value="Beta-barrel_TonB"/>
</dbReference>
<reference evidence="12 13" key="1">
    <citation type="submission" date="2018-06" db="EMBL/GenBank/DDBJ databases">
        <title>Genomic Encyclopedia of Type Strains, Phase III (KMG-III): the genomes of soil and plant-associated and newly described type strains.</title>
        <authorList>
            <person name="Whitman W."/>
        </authorList>
    </citation>
    <scope>NUCLEOTIDE SEQUENCE [LARGE SCALE GENOMIC DNA]</scope>
    <source>
        <strain evidence="12 13">CECT 7377</strain>
    </source>
</reference>
<evidence type="ECO:0000256" key="7">
    <source>
        <dbReference type="ARBA" id="ARBA00023237"/>
    </source>
</evidence>
<evidence type="ECO:0000313" key="13">
    <source>
        <dbReference type="Proteomes" id="UP000252792"/>
    </source>
</evidence>
<proteinExistence type="inferred from homology"/>
<dbReference type="Pfam" id="PF07715">
    <property type="entry name" value="Plug"/>
    <property type="match status" value="1"/>
</dbReference>
<evidence type="ECO:0000256" key="3">
    <source>
        <dbReference type="ARBA" id="ARBA00022452"/>
    </source>
</evidence>
<gene>
    <name evidence="12" type="ORF">DFP80_103124</name>
</gene>
<comment type="caution">
    <text evidence="12">The sequence shown here is derived from an EMBL/GenBank/DDBJ whole genome shotgun (WGS) entry which is preliminary data.</text>
</comment>
<dbReference type="OrthoDB" id="127311at2"/>
<dbReference type="Gene3D" id="2.40.170.20">
    <property type="entry name" value="TonB-dependent receptor, beta-barrel domain"/>
    <property type="match status" value="1"/>
</dbReference>
<evidence type="ECO:0000259" key="11">
    <source>
        <dbReference type="Pfam" id="PF07715"/>
    </source>
</evidence>
<comment type="similarity">
    <text evidence="8 9">Belongs to the TonB-dependent receptor family.</text>
</comment>
<keyword evidence="2 8" id="KW-0813">Transport</keyword>
<dbReference type="InterPro" id="IPR036942">
    <property type="entry name" value="Beta-barrel_TonB_sf"/>
</dbReference>
<dbReference type="PANTHER" id="PTHR32552">
    <property type="entry name" value="FERRICHROME IRON RECEPTOR-RELATED"/>
    <property type="match status" value="1"/>
</dbReference>
<dbReference type="Proteomes" id="UP000252792">
    <property type="component" value="Unassembled WGS sequence"/>
</dbReference>
<dbReference type="InterPro" id="IPR012910">
    <property type="entry name" value="Plug_dom"/>
</dbReference>
<dbReference type="PANTHER" id="PTHR32552:SF83">
    <property type="entry name" value="BLR3904 PROTEIN"/>
    <property type="match status" value="1"/>
</dbReference>